<dbReference type="PANTHER" id="PTHR32285:SF8">
    <property type="entry name" value="PROTEIN TRICHOME BIREFRINGENCE-LIKE 5"/>
    <property type="match status" value="1"/>
</dbReference>
<keyword evidence="3" id="KW-0472">Membrane</keyword>
<evidence type="ECO:0000256" key="2">
    <source>
        <dbReference type="SAM" id="MobiDB-lite"/>
    </source>
</evidence>
<dbReference type="InterPro" id="IPR026057">
    <property type="entry name" value="TBL_C"/>
</dbReference>
<keyword evidence="3" id="KW-0812">Transmembrane</keyword>
<proteinExistence type="inferred from homology"/>
<feature type="domain" description="Trichome birefringence-like C-terminal" evidence="4">
    <location>
        <begin position="126"/>
        <end position="402"/>
    </location>
</feature>
<feature type="compositionally biased region" description="Polar residues" evidence="2">
    <location>
        <begin position="78"/>
        <end position="90"/>
    </location>
</feature>
<name>A0AAN7LKS1_TRANT</name>
<feature type="transmembrane region" description="Helical" evidence="3">
    <location>
        <begin position="21"/>
        <end position="38"/>
    </location>
</feature>
<evidence type="ECO:0000313" key="6">
    <source>
        <dbReference type="Proteomes" id="UP001346149"/>
    </source>
</evidence>
<gene>
    <name evidence="5" type="ORF">SAY86_007099</name>
</gene>
<evidence type="ECO:0000259" key="4">
    <source>
        <dbReference type="Pfam" id="PF13839"/>
    </source>
</evidence>
<dbReference type="GO" id="GO:0005794">
    <property type="term" value="C:Golgi apparatus"/>
    <property type="evidence" value="ECO:0007669"/>
    <property type="project" value="TreeGrafter"/>
</dbReference>
<dbReference type="EMBL" id="JAXQNO010000015">
    <property type="protein sequence ID" value="KAK4782725.1"/>
    <property type="molecule type" value="Genomic_DNA"/>
</dbReference>
<reference evidence="5 6" key="1">
    <citation type="journal article" date="2023" name="Hortic Res">
        <title>Pangenome of water caltrop reveals structural variations and asymmetric subgenome divergence after allopolyploidization.</title>
        <authorList>
            <person name="Zhang X."/>
            <person name="Chen Y."/>
            <person name="Wang L."/>
            <person name="Yuan Y."/>
            <person name="Fang M."/>
            <person name="Shi L."/>
            <person name="Lu R."/>
            <person name="Comes H.P."/>
            <person name="Ma Y."/>
            <person name="Chen Y."/>
            <person name="Huang G."/>
            <person name="Zhou Y."/>
            <person name="Zheng Z."/>
            <person name="Qiu Y."/>
        </authorList>
    </citation>
    <scope>NUCLEOTIDE SEQUENCE [LARGE SCALE GENOMIC DNA]</scope>
    <source>
        <strain evidence="5">F231</strain>
    </source>
</reference>
<comment type="similarity">
    <text evidence="1">Belongs to the PC-esterase family. TBL subfamily.</text>
</comment>
<dbReference type="InterPro" id="IPR029962">
    <property type="entry name" value="TBL"/>
</dbReference>
<feature type="region of interest" description="Disordered" evidence="2">
    <location>
        <begin position="63"/>
        <end position="114"/>
    </location>
</feature>
<feature type="compositionally biased region" description="Basic and acidic residues" evidence="2">
    <location>
        <begin position="93"/>
        <end position="104"/>
    </location>
</feature>
<dbReference type="GO" id="GO:0016413">
    <property type="term" value="F:O-acetyltransferase activity"/>
    <property type="evidence" value="ECO:0007669"/>
    <property type="project" value="InterPro"/>
</dbReference>
<evidence type="ECO:0000256" key="1">
    <source>
        <dbReference type="ARBA" id="ARBA00007727"/>
    </source>
</evidence>
<protein>
    <recommendedName>
        <fullName evidence="4">Trichome birefringence-like C-terminal domain-containing protein</fullName>
    </recommendedName>
</protein>
<dbReference type="PANTHER" id="PTHR32285">
    <property type="entry name" value="PROTEIN TRICHOME BIREFRINGENCE-LIKE 9-RELATED"/>
    <property type="match status" value="1"/>
</dbReference>
<comment type="caution">
    <text evidence="5">The sequence shown here is derived from an EMBL/GenBank/DDBJ whole genome shotgun (WGS) entry which is preliminary data.</text>
</comment>
<organism evidence="5 6">
    <name type="scientific">Trapa natans</name>
    <name type="common">Water chestnut</name>
    <dbReference type="NCBI Taxonomy" id="22666"/>
    <lineage>
        <taxon>Eukaryota</taxon>
        <taxon>Viridiplantae</taxon>
        <taxon>Streptophyta</taxon>
        <taxon>Embryophyta</taxon>
        <taxon>Tracheophyta</taxon>
        <taxon>Spermatophyta</taxon>
        <taxon>Magnoliopsida</taxon>
        <taxon>eudicotyledons</taxon>
        <taxon>Gunneridae</taxon>
        <taxon>Pentapetalae</taxon>
        <taxon>rosids</taxon>
        <taxon>malvids</taxon>
        <taxon>Myrtales</taxon>
        <taxon>Lythraceae</taxon>
        <taxon>Trapa</taxon>
    </lineage>
</organism>
<dbReference type="AlphaFoldDB" id="A0AAN7LKS1"/>
<sequence length="412" mass="46534">MADLSNYSSHNKRSRISKGNSYVAVTGFFFISLFLFNGRTLEPSLSIYRYLLLSAGGGLHARLPDVKSDRTNPPPADLSSTESFDSGTDTLTEDDRSSASDRGSDSTSPSPGLPNYPAIHLEVIDDFLVRLSGKRLMLVGDSMNRNQFESILCLLREGLPDKSRMFETHGYRITKGRGYFVFKFMDYNCTVEFVRSHFLVREGVRINGKGDSNPTLSIDKIDKTAGKWKMADILVFNTGHWWTHGKTARGKNYYKEGNFIYPQFDAVEAYRKALTTWANWIKSNAKPSKQLIFYRGYSSAHFRGGDWDSGGTCKGETGPILNRTSLDSYPEKMQIFDEVIRTTQVPAMLLNVTSLTNYRKDGHPSIYGKNTTEQIKASRWKEDCSHWCLPGVPDAWNELIYAELIVQQGLIH</sequence>
<accession>A0AAN7LKS1</accession>
<keyword evidence="3" id="KW-1133">Transmembrane helix</keyword>
<evidence type="ECO:0000256" key="3">
    <source>
        <dbReference type="SAM" id="Phobius"/>
    </source>
</evidence>
<keyword evidence="6" id="KW-1185">Reference proteome</keyword>
<dbReference type="Proteomes" id="UP001346149">
    <property type="component" value="Unassembled WGS sequence"/>
</dbReference>
<dbReference type="Pfam" id="PF13839">
    <property type="entry name" value="PC-Esterase"/>
    <property type="match status" value="1"/>
</dbReference>
<evidence type="ECO:0000313" key="5">
    <source>
        <dbReference type="EMBL" id="KAK4782725.1"/>
    </source>
</evidence>